<protein>
    <recommendedName>
        <fullName evidence="6">nicotinamidase</fullName>
        <ecNumber evidence="6">3.5.1.19</ecNumber>
    </recommendedName>
    <alternativeName>
        <fullName evidence="7">Nicotinamide deamidase</fullName>
    </alternativeName>
</protein>
<comment type="similarity">
    <text evidence="1">Belongs to the isochorismatase family.</text>
</comment>
<dbReference type="STRING" id="1408435.GCA_000685885_00593"/>
<dbReference type="RefSeq" id="WP_028124140.1">
    <property type="nucleotide sequence ID" value="NZ_CP024964.1"/>
</dbReference>
<evidence type="ECO:0000256" key="3">
    <source>
        <dbReference type="ARBA" id="ARBA00022723"/>
    </source>
</evidence>
<keyword evidence="3" id="KW-0479">Metal-binding</keyword>
<evidence type="ECO:0000313" key="10">
    <source>
        <dbReference type="Proteomes" id="UP000231896"/>
    </source>
</evidence>
<name>A0A2K8NW07_9MOLU</name>
<dbReference type="GO" id="GO:0046872">
    <property type="term" value="F:metal ion binding"/>
    <property type="evidence" value="ECO:0007669"/>
    <property type="project" value="UniProtKB-KW"/>
</dbReference>
<dbReference type="InterPro" id="IPR036380">
    <property type="entry name" value="Isochorismatase-like_sf"/>
</dbReference>
<dbReference type="InterPro" id="IPR000868">
    <property type="entry name" value="Isochorismatase-like_dom"/>
</dbReference>
<evidence type="ECO:0000256" key="4">
    <source>
        <dbReference type="ARBA" id="ARBA00022801"/>
    </source>
</evidence>
<dbReference type="EMBL" id="CP024964">
    <property type="protein sequence ID" value="ATZ18025.1"/>
    <property type="molecule type" value="Genomic_DNA"/>
</dbReference>
<evidence type="ECO:0000256" key="2">
    <source>
        <dbReference type="ARBA" id="ARBA00022642"/>
    </source>
</evidence>
<dbReference type="EC" id="3.5.1.19" evidence="6"/>
<accession>A0A2K8NW07</accession>
<dbReference type="PANTHER" id="PTHR11080:SF2">
    <property type="entry name" value="LD05707P"/>
    <property type="match status" value="1"/>
</dbReference>
<evidence type="ECO:0000256" key="5">
    <source>
        <dbReference type="ARBA" id="ARBA00037900"/>
    </source>
</evidence>
<reference evidence="9 10" key="1">
    <citation type="submission" date="2017-11" db="EMBL/GenBank/DDBJ databases">
        <title>Genome sequence of Entomoplasma melaleucae M1 (ATCC 49191).</title>
        <authorList>
            <person name="Lo W.-S."/>
            <person name="Gasparich G.E."/>
            <person name="Kuo C.-H."/>
        </authorList>
    </citation>
    <scope>NUCLEOTIDE SEQUENCE [LARGE SCALE GENOMIC DNA]</scope>
    <source>
        <strain evidence="9 10">M1</strain>
    </source>
</reference>
<gene>
    <name evidence="9" type="primary">pncA</name>
    <name evidence="9" type="ORF">EMELA_v1c04820</name>
</gene>
<comment type="pathway">
    <text evidence="5">Cofactor biosynthesis; nicotinate biosynthesis; nicotinate from nicotinamide: step 1/1.</text>
</comment>
<dbReference type="GO" id="GO:0008936">
    <property type="term" value="F:nicotinamidase activity"/>
    <property type="evidence" value="ECO:0007669"/>
    <property type="project" value="UniProtKB-EC"/>
</dbReference>
<evidence type="ECO:0000256" key="6">
    <source>
        <dbReference type="ARBA" id="ARBA00039017"/>
    </source>
</evidence>
<dbReference type="InterPro" id="IPR052347">
    <property type="entry name" value="Isochorismatase_Nicotinamidase"/>
</dbReference>
<feature type="domain" description="Isochorismatase-like" evidence="8">
    <location>
        <begin position="4"/>
        <end position="151"/>
    </location>
</feature>
<proteinExistence type="inferred from homology"/>
<keyword evidence="4" id="KW-0378">Hydrolase</keyword>
<evidence type="ECO:0000256" key="7">
    <source>
        <dbReference type="ARBA" id="ARBA00043224"/>
    </source>
</evidence>
<dbReference type="OrthoDB" id="9796485at2"/>
<dbReference type="AlphaFoldDB" id="A0A2K8NW07"/>
<evidence type="ECO:0000256" key="1">
    <source>
        <dbReference type="ARBA" id="ARBA00006336"/>
    </source>
</evidence>
<evidence type="ECO:0000259" key="8">
    <source>
        <dbReference type="Pfam" id="PF00857"/>
    </source>
</evidence>
<dbReference type="Proteomes" id="UP000231896">
    <property type="component" value="Chromosome"/>
</dbReference>
<dbReference type="GO" id="GO:0019363">
    <property type="term" value="P:pyridine nucleotide biosynthetic process"/>
    <property type="evidence" value="ECO:0007669"/>
    <property type="project" value="UniProtKB-KW"/>
</dbReference>
<evidence type="ECO:0000313" key="9">
    <source>
        <dbReference type="EMBL" id="ATZ18025.1"/>
    </source>
</evidence>
<dbReference type="KEGG" id="eml:EMELA_v1c04820"/>
<dbReference type="SUPFAM" id="SSF52499">
    <property type="entry name" value="Isochorismatase-like hydrolases"/>
    <property type="match status" value="1"/>
</dbReference>
<dbReference type="Pfam" id="PF00857">
    <property type="entry name" value="Isochorismatase"/>
    <property type="match status" value="1"/>
</dbReference>
<keyword evidence="10" id="KW-1185">Reference proteome</keyword>
<dbReference type="Gene3D" id="3.40.50.850">
    <property type="entry name" value="Isochorismatase-like"/>
    <property type="match status" value="1"/>
</dbReference>
<organism evidence="9 10">
    <name type="scientific">Mesoplasma melaleucae</name>
    <dbReference type="NCBI Taxonomy" id="81459"/>
    <lineage>
        <taxon>Bacteria</taxon>
        <taxon>Bacillati</taxon>
        <taxon>Mycoplasmatota</taxon>
        <taxon>Mollicutes</taxon>
        <taxon>Entomoplasmatales</taxon>
        <taxon>Entomoplasmataceae</taxon>
        <taxon>Mesoplasma</taxon>
    </lineage>
</organism>
<dbReference type="PANTHER" id="PTHR11080">
    <property type="entry name" value="PYRAZINAMIDASE/NICOTINAMIDASE"/>
    <property type="match status" value="1"/>
</dbReference>
<sequence length="163" mass="18508">MNKALIIVDYQFDFVSPNGKLYVPTAETKKAYIESLIKTFKDNNDLVIATKYVHPIDHYSFAQWGPHCVVNTNGTELYFDASLFDKVIEKGTNKHTECYSAFYDEAGNSNNLDEYLKANHVNELVIVGVALKVCVKASFEHAIELGYHTIVDIKEYAGFQDKR</sequence>
<keyword evidence="2" id="KW-0662">Pyridine nucleotide biosynthesis</keyword>